<gene>
    <name evidence="3" type="ordered locus">PMM1254</name>
</gene>
<keyword evidence="1" id="KW-0472">Membrane</keyword>
<dbReference type="SUPFAM" id="SSF53448">
    <property type="entry name" value="Nucleotide-diphospho-sugar transferases"/>
    <property type="match status" value="1"/>
</dbReference>
<evidence type="ECO:0000256" key="1">
    <source>
        <dbReference type="SAM" id="Phobius"/>
    </source>
</evidence>
<dbReference type="Gene3D" id="3.90.550.10">
    <property type="entry name" value="Spore Coat Polysaccharide Biosynthesis Protein SpsA, Chain A"/>
    <property type="match status" value="1"/>
</dbReference>
<keyword evidence="1" id="KW-1133">Transmembrane helix</keyword>
<feature type="transmembrane region" description="Helical" evidence="1">
    <location>
        <begin position="242"/>
        <end position="269"/>
    </location>
</feature>
<evidence type="ECO:0000313" key="3">
    <source>
        <dbReference type="EMBL" id="CAE19713.1"/>
    </source>
</evidence>
<dbReference type="STRING" id="59919.PMM1254"/>
<dbReference type="HOGENOM" id="CLU_033536_1_1_3"/>
<dbReference type="Proteomes" id="UP000001026">
    <property type="component" value="Chromosome"/>
</dbReference>
<dbReference type="GO" id="GO:0016740">
    <property type="term" value="F:transferase activity"/>
    <property type="evidence" value="ECO:0007669"/>
    <property type="project" value="UniProtKB-KW"/>
</dbReference>
<organism evidence="3 4">
    <name type="scientific">Prochlorococcus marinus subsp. pastoris (strain CCMP1986 / NIES-2087 / MED4)</name>
    <dbReference type="NCBI Taxonomy" id="59919"/>
    <lineage>
        <taxon>Bacteria</taxon>
        <taxon>Bacillati</taxon>
        <taxon>Cyanobacteriota</taxon>
        <taxon>Cyanophyceae</taxon>
        <taxon>Synechococcales</taxon>
        <taxon>Prochlorococcaceae</taxon>
        <taxon>Prochlorococcus</taxon>
    </lineage>
</organism>
<dbReference type="PANTHER" id="PTHR10859">
    <property type="entry name" value="GLYCOSYL TRANSFERASE"/>
    <property type="match status" value="1"/>
</dbReference>
<dbReference type="OrthoDB" id="9810303at2"/>
<feature type="domain" description="Glycosyltransferase 2-like" evidence="2">
    <location>
        <begin position="11"/>
        <end position="167"/>
    </location>
</feature>
<name>Q7V0K2_PROMP</name>
<dbReference type="GO" id="GO:0006487">
    <property type="term" value="P:protein N-linked glycosylation"/>
    <property type="evidence" value="ECO:0007669"/>
    <property type="project" value="TreeGrafter"/>
</dbReference>
<dbReference type="InterPro" id="IPR029044">
    <property type="entry name" value="Nucleotide-diphossugar_trans"/>
</dbReference>
<dbReference type="KEGG" id="pmm:PMM1254"/>
<reference evidence="3 4" key="1">
    <citation type="journal article" date="2003" name="Nature">
        <title>Genome divergence in two Prochlorococcus ecotypes reflects oceanic niche differentiation.</title>
        <authorList>
            <person name="Rocap G."/>
            <person name="Larimer F.W."/>
            <person name="Lamerdin J.E."/>
            <person name="Malfatti S."/>
            <person name="Chain P."/>
            <person name="Ahlgren N.A."/>
            <person name="Arellano A."/>
            <person name="Coleman M."/>
            <person name="Hauser L."/>
            <person name="Hess W.R."/>
            <person name="Johnson Z.I."/>
            <person name="Land M.L."/>
            <person name="Lindell D."/>
            <person name="Post A.F."/>
            <person name="Regala W."/>
            <person name="Shah M."/>
            <person name="Shaw S.L."/>
            <person name="Steglich C."/>
            <person name="Sullivan M.B."/>
            <person name="Ting C.S."/>
            <person name="Tolonen A."/>
            <person name="Webb E.A."/>
            <person name="Zinser E.R."/>
            <person name="Chisholm S.W."/>
        </authorList>
    </citation>
    <scope>NUCLEOTIDE SEQUENCE [LARGE SCALE GENOMIC DNA]</scope>
    <source>
        <strain evidence="4">CCMP1986 / NIES-2087 / MED4</strain>
    </source>
</reference>
<keyword evidence="3" id="KW-0808">Transferase</keyword>
<dbReference type="RefSeq" id="WP_011132888.1">
    <property type="nucleotide sequence ID" value="NC_005072.1"/>
</dbReference>
<dbReference type="InterPro" id="IPR001173">
    <property type="entry name" value="Glyco_trans_2-like"/>
</dbReference>
<sequence length="324" mass="36868">MKNNKVKVGCVVPCYKGGKKTINVIKSALKYTDLLVLVDDRCPYNTGERVARLFANSKKVKVLYNQKNLGVGGATIRGMKYLLKNDSAIIVKVDADGQIDPQLIPKLIEPLIRSEFDGAKGNRFSSLDHVLTMPFLRLIGNLFLSFLNKLSSGYWELFDPTNGFIAFTETGLLKVRLDKVDNRYFFESDLLFQCSLQNICFTQLPMKSNYSDEESSLKPLVEIFRFSKNHLRNFLKRIIYQYFLLDFNIGSLELLSSSILSLVLAILIIKTYLNGTFNNQLATPGEANLITLLAIIISQLVIGFLYYDSTQQPLIRRLKSRRNY</sequence>
<dbReference type="EMBL" id="BX548174">
    <property type="protein sequence ID" value="CAE19713.1"/>
    <property type="molecule type" value="Genomic_DNA"/>
</dbReference>
<dbReference type="AlphaFoldDB" id="Q7V0K2"/>
<dbReference type="CDD" id="cd04179">
    <property type="entry name" value="DPM_DPG-synthase_like"/>
    <property type="match status" value="1"/>
</dbReference>
<accession>Q7V0K2</accession>
<feature type="transmembrane region" description="Helical" evidence="1">
    <location>
        <begin position="289"/>
        <end position="307"/>
    </location>
</feature>
<evidence type="ECO:0000313" key="4">
    <source>
        <dbReference type="Proteomes" id="UP000001026"/>
    </source>
</evidence>
<dbReference type="PANTHER" id="PTHR10859:SF91">
    <property type="entry name" value="DOLICHYL-PHOSPHATE BETA-GLUCOSYLTRANSFERASE"/>
    <property type="match status" value="1"/>
</dbReference>
<dbReference type="CAZy" id="GT2">
    <property type="family name" value="Glycosyltransferase Family 2"/>
</dbReference>
<evidence type="ECO:0000259" key="2">
    <source>
        <dbReference type="Pfam" id="PF00535"/>
    </source>
</evidence>
<protein>
    <submittedName>
        <fullName evidence="3">Putative glycosyl transferase, family 2</fullName>
    </submittedName>
</protein>
<dbReference type="Pfam" id="PF00535">
    <property type="entry name" value="Glycos_transf_2"/>
    <property type="match status" value="1"/>
</dbReference>
<keyword evidence="1" id="KW-0812">Transmembrane</keyword>
<dbReference type="eggNOG" id="COG1216">
    <property type="taxonomic scope" value="Bacteria"/>
</dbReference>
<proteinExistence type="predicted"/>